<evidence type="ECO:0000313" key="1">
    <source>
        <dbReference type="EMBL" id="KKM82288.1"/>
    </source>
</evidence>
<feature type="non-terminal residue" evidence="1">
    <location>
        <position position="175"/>
    </location>
</feature>
<sequence length="175" mass="19054">MLLAIEGEEGCGKTTLAYTAPPKVVGFAFDMGVERALYGGLHNSLFKDTSIQIIPFDPTAASVPQGVLWADYDITVFELPQPIQLDTVMIIGAEVLWNFFIGHLVAALKDPSVRSISIDTMTVARRVKADAYLEGLQANTAQGQKPRERLLQIEWGATNDAIRGIYTTSAGLKKN</sequence>
<protein>
    <submittedName>
        <fullName evidence="1">Uncharacterized protein</fullName>
    </submittedName>
</protein>
<dbReference type="AlphaFoldDB" id="A0A0F9KK29"/>
<comment type="caution">
    <text evidence="1">The sequence shown here is derived from an EMBL/GenBank/DDBJ whole genome shotgun (WGS) entry which is preliminary data.</text>
</comment>
<proteinExistence type="predicted"/>
<reference evidence="1" key="1">
    <citation type="journal article" date="2015" name="Nature">
        <title>Complex archaea that bridge the gap between prokaryotes and eukaryotes.</title>
        <authorList>
            <person name="Spang A."/>
            <person name="Saw J.H."/>
            <person name="Jorgensen S.L."/>
            <person name="Zaremba-Niedzwiedzka K."/>
            <person name="Martijn J."/>
            <person name="Lind A.E."/>
            <person name="van Eijk R."/>
            <person name="Schleper C."/>
            <person name="Guy L."/>
            <person name="Ettema T.J."/>
        </authorList>
    </citation>
    <scope>NUCLEOTIDE SEQUENCE</scope>
</reference>
<dbReference type="EMBL" id="LAZR01007886">
    <property type="protein sequence ID" value="KKM82288.1"/>
    <property type="molecule type" value="Genomic_DNA"/>
</dbReference>
<organism evidence="1">
    <name type="scientific">marine sediment metagenome</name>
    <dbReference type="NCBI Taxonomy" id="412755"/>
    <lineage>
        <taxon>unclassified sequences</taxon>
        <taxon>metagenomes</taxon>
        <taxon>ecological metagenomes</taxon>
    </lineage>
</organism>
<name>A0A0F9KK29_9ZZZZ</name>
<gene>
    <name evidence="1" type="ORF">LCGC14_1321190</name>
</gene>
<accession>A0A0F9KK29</accession>